<dbReference type="AlphaFoldDB" id="A0A392MU80"/>
<dbReference type="Proteomes" id="UP000265520">
    <property type="component" value="Unassembled WGS sequence"/>
</dbReference>
<protein>
    <submittedName>
        <fullName evidence="2">Uncharacterized protein</fullName>
    </submittedName>
</protein>
<reference evidence="2 3" key="1">
    <citation type="journal article" date="2018" name="Front. Plant Sci.">
        <title>Red Clover (Trifolium pratense) and Zigzag Clover (T. medium) - A Picture of Genomic Similarities and Differences.</title>
        <authorList>
            <person name="Dluhosova J."/>
            <person name="Istvanek J."/>
            <person name="Nedelnik J."/>
            <person name="Repkova J."/>
        </authorList>
    </citation>
    <scope>NUCLEOTIDE SEQUENCE [LARGE SCALE GENOMIC DNA]</scope>
    <source>
        <strain evidence="3">cv. 10/8</strain>
        <tissue evidence="2">Leaf</tissue>
    </source>
</reference>
<evidence type="ECO:0000256" key="1">
    <source>
        <dbReference type="SAM" id="MobiDB-lite"/>
    </source>
</evidence>
<keyword evidence="3" id="KW-1185">Reference proteome</keyword>
<dbReference type="EMBL" id="LXQA010017898">
    <property type="protein sequence ID" value="MCH90238.1"/>
    <property type="molecule type" value="Genomic_DNA"/>
</dbReference>
<evidence type="ECO:0000313" key="2">
    <source>
        <dbReference type="EMBL" id="MCH90238.1"/>
    </source>
</evidence>
<organism evidence="2 3">
    <name type="scientific">Trifolium medium</name>
    <dbReference type="NCBI Taxonomy" id="97028"/>
    <lineage>
        <taxon>Eukaryota</taxon>
        <taxon>Viridiplantae</taxon>
        <taxon>Streptophyta</taxon>
        <taxon>Embryophyta</taxon>
        <taxon>Tracheophyta</taxon>
        <taxon>Spermatophyta</taxon>
        <taxon>Magnoliopsida</taxon>
        <taxon>eudicotyledons</taxon>
        <taxon>Gunneridae</taxon>
        <taxon>Pentapetalae</taxon>
        <taxon>rosids</taxon>
        <taxon>fabids</taxon>
        <taxon>Fabales</taxon>
        <taxon>Fabaceae</taxon>
        <taxon>Papilionoideae</taxon>
        <taxon>50 kb inversion clade</taxon>
        <taxon>NPAAA clade</taxon>
        <taxon>Hologalegina</taxon>
        <taxon>IRL clade</taxon>
        <taxon>Trifolieae</taxon>
        <taxon>Trifolium</taxon>
    </lineage>
</organism>
<accession>A0A392MU80</accession>
<proteinExistence type="predicted"/>
<feature type="compositionally biased region" description="Acidic residues" evidence="1">
    <location>
        <begin position="41"/>
        <end position="54"/>
    </location>
</feature>
<sequence length="63" mass="7649">MSNMEMNELPSESEWRNEDDYEFVRETDGEYNRDDGRYDVWEEDNGDVEEDESDVDSRMILLF</sequence>
<feature type="compositionally biased region" description="Basic and acidic residues" evidence="1">
    <location>
        <begin position="13"/>
        <end position="40"/>
    </location>
</feature>
<feature type="region of interest" description="Disordered" evidence="1">
    <location>
        <begin position="1"/>
        <end position="56"/>
    </location>
</feature>
<comment type="caution">
    <text evidence="2">The sequence shown here is derived from an EMBL/GenBank/DDBJ whole genome shotgun (WGS) entry which is preliminary data.</text>
</comment>
<name>A0A392MU80_9FABA</name>
<evidence type="ECO:0000313" key="3">
    <source>
        <dbReference type="Proteomes" id="UP000265520"/>
    </source>
</evidence>
<gene>
    <name evidence="2" type="ORF">A2U01_0011149</name>
</gene>